<keyword evidence="2" id="KW-1185">Reference proteome</keyword>
<protein>
    <submittedName>
        <fullName evidence="1">CLUMA_CG017792, isoform A</fullName>
    </submittedName>
</protein>
<organism evidence="1 2">
    <name type="scientific">Clunio marinus</name>
    <dbReference type="NCBI Taxonomy" id="568069"/>
    <lineage>
        <taxon>Eukaryota</taxon>
        <taxon>Metazoa</taxon>
        <taxon>Ecdysozoa</taxon>
        <taxon>Arthropoda</taxon>
        <taxon>Hexapoda</taxon>
        <taxon>Insecta</taxon>
        <taxon>Pterygota</taxon>
        <taxon>Neoptera</taxon>
        <taxon>Endopterygota</taxon>
        <taxon>Diptera</taxon>
        <taxon>Nematocera</taxon>
        <taxon>Chironomoidea</taxon>
        <taxon>Chironomidae</taxon>
        <taxon>Clunio</taxon>
    </lineage>
</organism>
<name>A0A1J1IYV2_9DIPT</name>
<accession>A0A1J1IYV2</accession>
<reference evidence="1 2" key="1">
    <citation type="submission" date="2015-04" db="EMBL/GenBank/DDBJ databases">
        <authorList>
            <person name="Syromyatnikov M.Y."/>
            <person name="Popov V.N."/>
        </authorList>
    </citation>
    <scope>NUCLEOTIDE SEQUENCE [LARGE SCALE GENOMIC DNA]</scope>
</reference>
<sequence>MVFGPMYRRDERESIKNNTLANKFLVHLDPTVFIPALTRLCIYVPSHLSSQENNQFGVWKWLTL</sequence>
<dbReference type="EMBL" id="CVRI01000063">
    <property type="protein sequence ID" value="CRL04732.1"/>
    <property type="molecule type" value="Genomic_DNA"/>
</dbReference>
<dbReference type="AlphaFoldDB" id="A0A1J1IYV2"/>
<dbReference type="Proteomes" id="UP000183832">
    <property type="component" value="Unassembled WGS sequence"/>
</dbReference>
<proteinExistence type="predicted"/>
<gene>
    <name evidence="1" type="ORF">CLUMA_CG017792</name>
</gene>
<evidence type="ECO:0000313" key="1">
    <source>
        <dbReference type="EMBL" id="CRL04732.1"/>
    </source>
</evidence>
<evidence type="ECO:0000313" key="2">
    <source>
        <dbReference type="Proteomes" id="UP000183832"/>
    </source>
</evidence>